<protein>
    <submittedName>
        <fullName evidence="2">Uncharacterized protein</fullName>
    </submittedName>
</protein>
<dbReference type="Proteomes" id="UP000006653">
    <property type="component" value="Segment"/>
</dbReference>
<dbReference type="KEGG" id="vg:4156461"/>
<evidence type="ECO:0000256" key="1">
    <source>
        <dbReference type="SAM" id="Coils"/>
    </source>
</evidence>
<accession>Q19CU7</accession>
<dbReference type="EMBL" id="DQ529280">
    <property type="protein sequence ID" value="ABF72628.1"/>
    <property type="molecule type" value="Genomic_DNA"/>
</dbReference>
<feature type="coiled-coil region" evidence="1">
    <location>
        <begin position="178"/>
        <end position="219"/>
    </location>
</feature>
<sequence length="223" mass="26466">MSGKSTLRSQRKHQRRRHNDIAHVRNFLNTLQSEQHDRDWLNLVCKMFNAETTAAWNNTYQKTARIPAWFWHKIDRIMRENHIPPCKANAGMTVYVYERGVSRVGELVFSNDKGVLMLARLLEIEIRARGMNLFLPVLNRYRNRRNTELRAKPAHLKPENIHYATTEEIDIMRDNISVDKLLEEIPALESRIDVLSRELAQLQDKLQNKRQYVRDYLSEKFNI</sequence>
<organism evidence="2 3">
    <name type="scientific">Aeromonas phage 25</name>
    <dbReference type="NCBI Taxonomy" id="2911441"/>
    <lineage>
        <taxon>Viruses</taxon>
        <taxon>Duplodnaviria</taxon>
        <taxon>Heunggongvirae</taxon>
        <taxon>Uroviricota</taxon>
        <taxon>Caudoviricetes</taxon>
        <taxon>Pantevenvirales</taxon>
        <taxon>Straboviridae</taxon>
        <taxon>Tulanevirus</taxon>
        <taxon>Tulanevirus bteighttwo</taxon>
    </lineage>
</organism>
<keyword evidence="1" id="KW-0175">Coiled coil</keyword>
<name>Q19CU7_9CAUD</name>
<proteinExistence type="predicted"/>
<evidence type="ECO:0000313" key="2">
    <source>
        <dbReference type="EMBL" id="ABF72628.1"/>
    </source>
</evidence>
<dbReference type="SMR" id="Q19CU7"/>
<evidence type="ECO:0000313" key="3">
    <source>
        <dbReference type="Proteomes" id="UP000006653"/>
    </source>
</evidence>
<gene>
    <name evidence="2" type="ORF">PHG25ORF069c</name>
</gene>
<dbReference type="GeneID" id="4156461"/>
<dbReference type="RefSeq" id="YP_656304.1">
    <property type="nucleotide sequence ID" value="NC_008208.1"/>
</dbReference>
<reference evidence="2 3" key="1">
    <citation type="submission" date="2006-05" db="EMBL/GenBank/DDBJ databases">
        <title>Comlete genome of Aeromonas salmonicida bacteriophage 25.</title>
        <authorList>
            <person name="Petrov V.M."/>
            <person name="Nolan J.M."/>
            <person name="Bertrand C."/>
            <person name="Krisch H.M."/>
            <person name="Karam J.D."/>
        </authorList>
    </citation>
    <scope>NUCLEOTIDE SEQUENCE [LARGE SCALE GENOMIC DNA]</scope>
</reference>
<keyword evidence="3" id="KW-1185">Reference proteome</keyword>